<dbReference type="AlphaFoldDB" id="A0A5N6KNW1"/>
<evidence type="ECO:0000313" key="3">
    <source>
        <dbReference type="Proteomes" id="UP000327013"/>
    </source>
</evidence>
<dbReference type="Proteomes" id="UP000327013">
    <property type="component" value="Unassembled WGS sequence"/>
</dbReference>
<organism evidence="2 3">
    <name type="scientific">Carpinus fangiana</name>
    <dbReference type="NCBI Taxonomy" id="176857"/>
    <lineage>
        <taxon>Eukaryota</taxon>
        <taxon>Viridiplantae</taxon>
        <taxon>Streptophyta</taxon>
        <taxon>Embryophyta</taxon>
        <taxon>Tracheophyta</taxon>
        <taxon>Spermatophyta</taxon>
        <taxon>Magnoliopsida</taxon>
        <taxon>eudicotyledons</taxon>
        <taxon>Gunneridae</taxon>
        <taxon>Pentapetalae</taxon>
        <taxon>rosids</taxon>
        <taxon>fabids</taxon>
        <taxon>Fagales</taxon>
        <taxon>Betulaceae</taxon>
        <taxon>Carpinus</taxon>
    </lineage>
</organism>
<evidence type="ECO:0000313" key="2">
    <source>
        <dbReference type="EMBL" id="KAB8336951.1"/>
    </source>
</evidence>
<feature type="region of interest" description="Disordered" evidence="1">
    <location>
        <begin position="233"/>
        <end position="280"/>
    </location>
</feature>
<feature type="compositionally biased region" description="Low complexity" evidence="1">
    <location>
        <begin position="237"/>
        <end position="249"/>
    </location>
</feature>
<gene>
    <name evidence="2" type="ORF">FH972_021256</name>
</gene>
<proteinExistence type="predicted"/>
<feature type="compositionally biased region" description="Low complexity" evidence="1">
    <location>
        <begin position="258"/>
        <end position="272"/>
    </location>
</feature>
<protein>
    <submittedName>
        <fullName evidence="2">Uncharacterized protein</fullName>
    </submittedName>
</protein>
<sequence length="280" mass="30958">MEALRPISHQNRPSATPRIRASVRICDAPNSRPAVEKTPYDTFTTAPHPTMAPKEVKPRSGLALGINKGHVRLPPLLYVRLSHPRPPHFENTLSTTDIRPRKRSLRFNPLSASAAPRAASASVPHLSVILSRRLLGTSSISHFHILENTTQSMLLLAGYTWMVLRRMGRFESQHAIGFSRDIAHETFPNPSKSDRIYLSYICTPYCSPQTTTSHFSHSQLFLHFTNPKKRIPLLTRTPTASPPTSAASSNCYATPKTSAPASSPRSGSAPSAARRERSTR</sequence>
<feature type="region of interest" description="Disordered" evidence="1">
    <location>
        <begin position="30"/>
        <end position="56"/>
    </location>
</feature>
<dbReference type="EMBL" id="VIBQ01000009">
    <property type="protein sequence ID" value="KAB8336951.1"/>
    <property type="molecule type" value="Genomic_DNA"/>
</dbReference>
<name>A0A5N6KNW1_9ROSI</name>
<accession>A0A5N6KNW1</accession>
<evidence type="ECO:0000256" key="1">
    <source>
        <dbReference type="SAM" id="MobiDB-lite"/>
    </source>
</evidence>
<keyword evidence="3" id="KW-1185">Reference proteome</keyword>
<reference evidence="2 3" key="1">
    <citation type="submission" date="2019-06" db="EMBL/GenBank/DDBJ databases">
        <title>A chromosomal-level reference genome of Carpinus fangiana (Coryloideae, Betulaceae).</title>
        <authorList>
            <person name="Yang X."/>
            <person name="Wang Z."/>
            <person name="Zhang L."/>
            <person name="Hao G."/>
            <person name="Liu J."/>
            <person name="Yang Y."/>
        </authorList>
    </citation>
    <scope>NUCLEOTIDE SEQUENCE [LARGE SCALE GENOMIC DNA]</scope>
    <source>
        <strain evidence="2">Cfa_2016G</strain>
        <tissue evidence="2">Leaf</tissue>
    </source>
</reference>
<comment type="caution">
    <text evidence="2">The sequence shown here is derived from an EMBL/GenBank/DDBJ whole genome shotgun (WGS) entry which is preliminary data.</text>
</comment>